<sequence>AEKSNKGAKLKIAAIRDLSLHVRLSTITRAASSQAPHEATKTQLRLAANCMDPTVFNWAEAMADNMK</sequence>
<organism evidence="1 2">
    <name type="scientific">Actinobacillus pleuropneumoniae</name>
    <name type="common">Haemophilus pleuropneumoniae</name>
    <dbReference type="NCBI Taxonomy" id="715"/>
    <lineage>
        <taxon>Bacteria</taxon>
        <taxon>Pseudomonadati</taxon>
        <taxon>Pseudomonadota</taxon>
        <taxon>Gammaproteobacteria</taxon>
        <taxon>Pasteurellales</taxon>
        <taxon>Pasteurellaceae</taxon>
        <taxon>Actinobacillus</taxon>
    </lineage>
</organism>
<dbReference type="AlphaFoldDB" id="A0A9Q4H8H5"/>
<evidence type="ECO:0000313" key="2">
    <source>
        <dbReference type="Proteomes" id="UP001077788"/>
    </source>
</evidence>
<reference evidence="1" key="2">
    <citation type="submission" date="2022-12" db="EMBL/GenBank/DDBJ databases">
        <authorList>
            <person name="Kardos G."/>
            <person name="Sarkozi R."/>
            <person name="Laczko L."/>
            <person name="Marton S."/>
            <person name="Makrai L."/>
            <person name="Banyai K."/>
            <person name="Fodor L."/>
        </authorList>
    </citation>
    <scope>NUCLEOTIDE SEQUENCE</scope>
    <source>
        <strain evidence="1">84/14</strain>
    </source>
</reference>
<reference evidence="1" key="1">
    <citation type="journal article" date="2021" name="Vet Sci">
        <title>O-Serogroups and Pathovirotypes of Escherichia coli Isolated from Post-Weaning Piglets Showing Diarrhoea and/or Oedema in South Korea.</title>
        <authorList>
            <person name="Byun J.W."/>
            <person name="Moon B.Y."/>
            <person name="Do K.H."/>
            <person name="Lee K."/>
            <person name="Lee H.Y."/>
            <person name="Kim W.I."/>
            <person name="So B."/>
            <person name="Lee W.K."/>
        </authorList>
    </citation>
    <scope>NUCLEOTIDE SEQUENCE</scope>
    <source>
        <strain evidence="1">84/14</strain>
    </source>
</reference>
<dbReference type="EMBL" id="JAPQFC010000169">
    <property type="protein sequence ID" value="MCY6524778.1"/>
    <property type="molecule type" value="Genomic_DNA"/>
</dbReference>
<name>A0A9Q4H8H5_ACTPL</name>
<proteinExistence type="predicted"/>
<gene>
    <name evidence="1" type="ORF">OYG11_11250</name>
</gene>
<dbReference type="RefSeq" id="WP_267991854.1">
    <property type="nucleotide sequence ID" value="NZ_JAPQFC010000169.1"/>
</dbReference>
<feature type="non-terminal residue" evidence="1">
    <location>
        <position position="1"/>
    </location>
</feature>
<protein>
    <submittedName>
        <fullName evidence="1">Uncharacterized protein</fullName>
    </submittedName>
</protein>
<evidence type="ECO:0000313" key="1">
    <source>
        <dbReference type="EMBL" id="MCY6524778.1"/>
    </source>
</evidence>
<comment type="caution">
    <text evidence="1">The sequence shown here is derived from an EMBL/GenBank/DDBJ whole genome shotgun (WGS) entry which is preliminary data.</text>
</comment>
<dbReference type="Proteomes" id="UP001077788">
    <property type="component" value="Unassembled WGS sequence"/>
</dbReference>
<accession>A0A9Q4H8H5</accession>